<keyword evidence="1" id="KW-0472">Membrane</keyword>
<reference evidence="2" key="1">
    <citation type="submission" date="2021-03" db="EMBL/GenBank/DDBJ databases">
        <title>Pengzhenrongella sicca gen. nov., sp. nov., a new member of suborder Micrococcineae isolated from High-Arctic tundra soil.</title>
        <authorList>
            <person name="Peng F."/>
        </authorList>
    </citation>
    <scope>NUCLEOTIDE SEQUENCE</scope>
    <source>
        <strain evidence="2">LRZ-2</strain>
    </source>
</reference>
<evidence type="ECO:0000256" key="1">
    <source>
        <dbReference type="SAM" id="Phobius"/>
    </source>
</evidence>
<sequence length="432" mass="44493">MTIPAPLTAPATEPRRRRRRRLIVGTAAVVAIALVAVGVVWARGGFSAAVPTSGAPGFTMRGDLAADQGLLDAARREWARASDKDRRPAGEVTALWAGTVSTRVLDGGGYVPPAAADEADVVVLIDDDHLATVARFRDGSGGGSGKTALYHWAARPTFLSTTLDVGAGLVLLADYRTVEPDGLTSTKDGNDWHQVDVALQDGLLQRDAQDDDLVTVRVVDEGVLLIDEFASTFYRLTDAVPAGGGEDPSWAALSDPARASDARAAVLEAGEAAVAAWRDAPVDQTATWIADVELDGGLPGTVFAVGSADVDTFAVLALGTGGDSAVPGTVLGKHLSGYGSPGTAARIPPLGAAWVSTGDGDAQLVVVGTESVTSLDIQIGTERTTVAGRIAVLAQPAERAWVSTGDPQDSELPQYAVVGQTADGWPVPLDGH</sequence>
<keyword evidence="1" id="KW-0812">Transmembrane</keyword>
<dbReference type="AlphaFoldDB" id="A0A8A4ZHV7"/>
<feature type="transmembrane region" description="Helical" evidence="1">
    <location>
        <begin position="22"/>
        <end position="42"/>
    </location>
</feature>
<organism evidence="2 3">
    <name type="scientific">Pengzhenrongella sicca</name>
    <dbReference type="NCBI Taxonomy" id="2819238"/>
    <lineage>
        <taxon>Bacteria</taxon>
        <taxon>Bacillati</taxon>
        <taxon>Actinomycetota</taxon>
        <taxon>Actinomycetes</taxon>
        <taxon>Micrococcales</taxon>
        <taxon>Pengzhenrongella</taxon>
    </lineage>
</organism>
<accession>A0A8A4ZHV7</accession>
<evidence type="ECO:0000313" key="2">
    <source>
        <dbReference type="EMBL" id="QTE30971.1"/>
    </source>
</evidence>
<protein>
    <submittedName>
        <fullName evidence="2">Uncharacterized protein</fullName>
    </submittedName>
</protein>
<keyword evidence="3" id="KW-1185">Reference proteome</keyword>
<dbReference type="RefSeq" id="WP_227425351.1">
    <property type="nucleotide sequence ID" value="NZ_CP071868.1"/>
</dbReference>
<dbReference type="Proteomes" id="UP000663937">
    <property type="component" value="Chromosome"/>
</dbReference>
<proteinExistence type="predicted"/>
<evidence type="ECO:0000313" key="3">
    <source>
        <dbReference type="Proteomes" id="UP000663937"/>
    </source>
</evidence>
<dbReference type="EMBL" id="CP071868">
    <property type="protein sequence ID" value="QTE30971.1"/>
    <property type="molecule type" value="Genomic_DNA"/>
</dbReference>
<gene>
    <name evidence="2" type="ORF">J4E96_08620</name>
</gene>
<keyword evidence="1" id="KW-1133">Transmembrane helix</keyword>
<dbReference type="KEGG" id="psic:J4E96_08620"/>
<name>A0A8A4ZHV7_9MICO</name>